<dbReference type="InParanoid" id="B9TGU2"/>
<dbReference type="AlphaFoldDB" id="B9TGU2"/>
<protein>
    <submittedName>
        <fullName evidence="2">Uncharacterized protein</fullName>
    </submittedName>
</protein>
<feature type="non-terminal residue" evidence="2">
    <location>
        <position position="1"/>
    </location>
</feature>
<gene>
    <name evidence="2" type="ORF">RCOM_2119830</name>
</gene>
<dbReference type="Proteomes" id="UP000008311">
    <property type="component" value="Unassembled WGS sequence"/>
</dbReference>
<keyword evidence="3" id="KW-1185">Reference proteome</keyword>
<dbReference type="EMBL" id="EQ980934">
    <property type="protein sequence ID" value="EEF24924.1"/>
    <property type="molecule type" value="Genomic_DNA"/>
</dbReference>
<accession>B9TGU2</accession>
<sequence length="203" mass="21431">VSGLVGDVDRHRVDLAVDQVFWIEAVLDAAEAARRHTLLGQVGQQLVGVADVVCQGADHRPLADQAADVRISAGLAHGQRVRRMLEDHAQHHHRLAGHARQQQAAAAGAVLGLAGDDVALGRVAISPLEDAHVQAGLAVIAKLLRGVVAGELKLVGMLELQRDFVQRQGRRRQQQNSGGGAQPGKRRGECSHGHPGAVAVTLV</sequence>
<organism evidence="2 3">
    <name type="scientific">Ricinus communis</name>
    <name type="common">Castor bean</name>
    <dbReference type="NCBI Taxonomy" id="3988"/>
    <lineage>
        <taxon>Eukaryota</taxon>
        <taxon>Viridiplantae</taxon>
        <taxon>Streptophyta</taxon>
        <taxon>Embryophyta</taxon>
        <taxon>Tracheophyta</taxon>
        <taxon>Spermatophyta</taxon>
        <taxon>Magnoliopsida</taxon>
        <taxon>eudicotyledons</taxon>
        <taxon>Gunneridae</taxon>
        <taxon>Pentapetalae</taxon>
        <taxon>rosids</taxon>
        <taxon>fabids</taxon>
        <taxon>Malpighiales</taxon>
        <taxon>Euphorbiaceae</taxon>
        <taxon>Acalyphoideae</taxon>
        <taxon>Acalypheae</taxon>
        <taxon>Ricinus</taxon>
    </lineage>
</organism>
<evidence type="ECO:0000313" key="3">
    <source>
        <dbReference type="Proteomes" id="UP000008311"/>
    </source>
</evidence>
<name>B9TGU2_RICCO</name>
<feature type="region of interest" description="Disordered" evidence="1">
    <location>
        <begin position="167"/>
        <end position="194"/>
    </location>
</feature>
<reference evidence="3" key="1">
    <citation type="journal article" date="2010" name="Nat. Biotechnol.">
        <title>Draft genome sequence of the oilseed species Ricinus communis.</title>
        <authorList>
            <person name="Chan A.P."/>
            <person name="Crabtree J."/>
            <person name="Zhao Q."/>
            <person name="Lorenzi H."/>
            <person name="Orvis J."/>
            <person name="Puiu D."/>
            <person name="Melake-Berhan A."/>
            <person name="Jones K.M."/>
            <person name="Redman J."/>
            <person name="Chen G."/>
            <person name="Cahoon E.B."/>
            <person name="Gedil M."/>
            <person name="Stanke M."/>
            <person name="Haas B.J."/>
            <person name="Wortman J.R."/>
            <person name="Fraser-Liggett C.M."/>
            <person name="Ravel J."/>
            <person name="Rabinowicz P.D."/>
        </authorList>
    </citation>
    <scope>NUCLEOTIDE SEQUENCE [LARGE SCALE GENOMIC DNA]</scope>
    <source>
        <strain evidence="3">cv. Hale</strain>
    </source>
</reference>
<proteinExistence type="predicted"/>
<evidence type="ECO:0000313" key="2">
    <source>
        <dbReference type="EMBL" id="EEF24924.1"/>
    </source>
</evidence>
<evidence type="ECO:0000256" key="1">
    <source>
        <dbReference type="SAM" id="MobiDB-lite"/>
    </source>
</evidence>